<proteinExistence type="predicted"/>
<sequence length="209" mass="22480">MTASTAEEYWEGFYRERDKVWTGNPNPLLAREAAGLVPGSALDLGCGEGGDALWLAGRGWRVLAVDVAEVALRRGAAHAADAGVADRITWERHDLSRTFPEGAFDLVSAQFLHSPVAADGERDEILRRAAAAVAPGGTLLLAAHSTFPTWMTDPPKIHLPTNASQLEALALDPTEWTVLTAALIDRDLPGPEGQPGTRTDSLLRITRRK</sequence>
<dbReference type="CDD" id="cd02440">
    <property type="entry name" value="AdoMet_MTases"/>
    <property type="match status" value="1"/>
</dbReference>
<protein>
    <submittedName>
        <fullName evidence="5">Methyltransferase family protein</fullName>
    </submittedName>
</protein>
<dbReference type="PANTHER" id="PTHR43464">
    <property type="entry name" value="METHYLTRANSFERASE"/>
    <property type="match status" value="1"/>
</dbReference>
<evidence type="ECO:0000313" key="6">
    <source>
        <dbReference type="Proteomes" id="UP000252586"/>
    </source>
</evidence>
<evidence type="ECO:0000259" key="4">
    <source>
        <dbReference type="Pfam" id="PF13649"/>
    </source>
</evidence>
<dbReference type="SUPFAM" id="SSF53335">
    <property type="entry name" value="S-adenosyl-L-methionine-dependent methyltransferases"/>
    <property type="match status" value="1"/>
</dbReference>
<keyword evidence="2 5" id="KW-0808">Transferase</keyword>
<evidence type="ECO:0000256" key="3">
    <source>
        <dbReference type="ARBA" id="ARBA00022691"/>
    </source>
</evidence>
<evidence type="ECO:0000313" key="5">
    <source>
        <dbReference type="EMBL" id="RBO87833.1"/>
    </source>
</evidence>
<dbReference type="GO" id="GO:0032259">
    <property type="term" value="P:methylation"/>
    <property type="evidence" value="ECO:0007669"/>
    <property type="project" value="UniProtKB-KW"/>
</dbReference>
<dbReference type="AlphaFoldDB" id="A0A366DCR4"/>
<name>A0A366DCR4_9NOCA</name>
<keyword evidence="3" id="KW-0949">S-adenosyl-L-methionine</keyword>
<feature type="domain" description="Methyltransferase" evidence="4">
    <location>
        <begin position="42"/>
        <end position="137"/>
    </location>
</feature>
<dbReference type="PANTHER" id="PTHR43464:SF19">
    <property type="entry name" value="UBIQUINONE BIOSYNTHESIS O-METHYLTRANSFERASE, MITOCHONDRIAL"/>
    <property type="match status" value="1"/>
</dbReference>
<dbReference type="GO" id="GO:0008168">
    <property type="term" value="F:methyltransferase activity"/>
    <property type="evidence" value="ECO:0007669"/>
    <property type="project" value="UniProtKB-KW"/>
</dbReference>
<keyword evidence="6" id="KW-1185">Reference proteome</keyword>
<dbReference type="Pfam" id="PF13649">
    <property type="entry name" value="Methyltransf_25"/>
    <property type="match status" value="1"/>
</dbReference>
<comment type="caution">
    <text evidence="5">The sequence shown here is derived from an EMBL/GenBank/DDBJ whole genome shotgun (WGS) entry which is preliminary data.</text>
</comment>
<evidence type="ECO:0000256" key="1">
    <source>
        <dbReference type="ARBA" id="ARBA00022603"/>
    </source>
</evidence>
<dbReference type="Gene3D" id="3.40.50.150">
    <property type="entry name" value="Vaccinia Virus protein VP39"/>
    <property type="match status" value="1"/>
</dbReference>
<dbReference type="InterPro" id="IPR029063">
    <property type="entry name" value="SAM-dependent_MTases_sf"/>
</dbReference>
<accession>A0A366DCR4</accession>
<dbReference type="EMBL" id="QNRE01000010">
    <property type="protein sequence ID" value="RBO87833.1"/>
    <property type="molecule type" value="Genomic_DNA"/>
</dbReference>
<organism evidence="5 6">
    <name type="scientific">Nocardia puris</name>
    <dbReference type="NCBI Taxonomy" id="208602"/>
    <lineage>
        <taxon>Bacteria</taxon>
        <taxon>Bacillati</taxon>
        <taxon>Actinomycetota</taxon>
        <taxon>Actinomycetes</taxon>
        <taxon>Mycobacteriales</taxon>
        <taxon>Nocardiaceae</taxon>
        <taxon>Nocardia</taxon>
    </lineage>
</organism>
<dbReference type="RefSeq" id="WP_067511830.1">
    <property type="nucleotide sequence ID" value="NZ_CP107943.1"/>
</dbReference>
<dbReference type="Proteomes" id="UP000252586">
    <property type="component" value="Unassembled WGS sequence"/>
</dbReference>
<reference evidence="5 6" key="1">
    <citation type="submission" date="2018-06" db="EMBL/GenBank/DDBJ databases">
        <title>Genomic Encyclopedia of Type Strains, Phase IV (KMG-IV): sequencing the most valuable type-strain genomes for metagenomic binning, comparative biology and taxonomic classification.</title>
        <authorList>
            <person name="Goeker M."/>
        </authorList>
    </citation>
    <scope>NUCLEOTIDE SEQUENCE [LARGE SCALE GENOMIC DNA]</scope>
    <source>
        <strain evidence="5 6">DSM 44599</strain>
    </source>
</reference>
<dbReference type="OrthoDB" id="9786503at2"/>
<evidence type="ECO:0000256" key="2">
    <source>
        <dbReference type="ARBA" id="ARBA00022679"/>
    </source>
</evidence>
<gene>
    <name evidence="5" type="ORF">DFR74_11087</name>
</gene>
<keyword evidence="1 5" id="KW-0489">Methyltransferase</keyword>
<dbReference type="STRING" id="1210090.GCA_001613185_05043"/>
<dbReference type="InterPro" id="IPR041698">
    <property type="entry name" value="Methyltransf_25"/>
</dbReference>